<dbReference type="InterPro" id="IPR036390">
    <property type="entry name" value="WH_DNA-bd_sf"/>
</dbReference>
<dbReference type="InterPro" id="IPR036388">
    <property type="entry name" value="WH-like_DNA-bd_sf"/>
</dbReference>
<dbReference type="GO" id="GO:0046983">
    <property type="term" value="F:protein dimerization activity"/>
    <property type="evidence" value="ECO:0007669"/>
    <property type="project" value="InterPro"/>
</dbReference>
<gene>
    <name evidence="2" type="ORF">TIFTF001_001563</name>
</gene>
<name>A0AA88CMG4_FICCA</name>
<reference evidence="2" key="1">
    <citation type="submission" date="2023-07" db="EMBL/GenBank/DDBJ databases">
        <title>draft genome sequence of fig (Ficus carica).</title>
        <authorList>
            <person name="Takahashi T."/>
            <person name="Nishimura K."/>
        </authorList>
    </citation>
    <scope>NUCLEOTIDE SEQUENCE</scope>
</reference>
<protein>
    <recommendedName>
        <fullName evidence="1">O-methyltransferase dimerisation domain-containing protein</fullName>
    </recommendedName>
</protein>
<keyword evidence="3" id="KW-1185">Reference proteome</keyword>
<evidence type="ECO:0000313" key="2">
    <source>
        <dbReference type="EMBL" id="GMN27218.1"/>
    </source>
</evidence>
<dbReference type="AlphaFoldDB" id="A0AA88CMG4"/>
<dbReference type="Gene3D" id="1.10.10.10">
    <property type="entry name" value="Winged helix-like DNA-binding domain superfamily/Winged helix DNA-binding domain"/>
    <property type="match status" value="1"/>
</dbReference>
<comment type="caution">
    <text evidence="2">The sequence shown here is derived from an EMBL/GenBank/DDBJ whole genome shotgun (WGS) entry which is preliminary data.</text>
</comment>
<evidence type="ECO:0000259" key="1">
    <source>
        <dbReference type="Pfam" id="PF08100"/>
    </source>
</evidence>
<accession>A0AA88CMG4</accession>
<sequence length="61" mass="6553">MSSSSSEKVSSAELIQARNLIWNVSLGHIKSMALNCAIDLGIPDIIHNYGSESIPLSKLIV</sequence>
<feature type="domain" description="O-methyltransferase dimerisation" evidence="1">
    <location>
        <begin position="22"/>
        <end position="50"/>
    </location>
</feature>
<dbReference type="Proteomes" id="UP001187192">
    <property type="component" value="Unassembled WGS sequence"/>
</dbReference>
<evidence type="ECO:0000313" key="3">
    <source>
        <dbReference type="Proteomes" id="UP001187192"/>
    </source>
</evidence>
<dbReference type="InterPro" id="IPR012967">
    <property type="entry name" value="COMT_dimerisation"/>
</dbReference>
<dbReference type="SUPFAM" id="SSF46785">
    <property type="entry name" value="Winged helix' DNA-binding domain"/>
    <property type="match status" value="1"/>
</dbReference>
<dbReference type="Pfam" id="PF08100">
    <property type="entry name" value="Dimerisation"/>
    <property type="match status" value="1"/>
</dbReference>
<proteinExistence type="predicted"/>
<dbReference type="EMBL" id="BTGU01000002">
    <property type="protein sequence ID" value="GMN27218.1"/>
    <property type="molecule type" value="Genomic_DNA"/>
</dbReference>
<organism evidence="2 3">
    <name type="scientific">Ficus carica</name>
    <name type="common">Common fig</name>
    <dbReference type="NCBI Taxonomy" id="3494"/>
    <lineage>
        <taxon>Eukaryota</taxon>
        <taxon>Viridiplantae</taxon>
        <taxon>Streptophyta</taxon>
        <taxon>Embryophyta</taxon>
        <taxon>Tracheophyta</taxon>
        <taxon>Spermatophyta</taxon>
        <taxon>Magnoliopsida</taxon>
        <taxon>eudicotyledons</taxon>
        <taxon>Gunneridae</taxon>
        <taxon>Pentapetalae</taxon>
        <taxon>rosids</taxon>
        <taxon>fabids</taxon>
        <taxon>Rosales</taxon>
        <taxon>Moraceae</taxon>
        <taxon>Ficeae</taxon>
        <taxon>Ficus</taxon>
    </lineage>
</organism>